<reference evidence="2 3" key="1">
    <citation type="journal article" date="2015" name="Nature">
        <title>rRNA introns, odd ribosomes, and small enigmatic genomes across a large radiation of phyla.</title>
        <authorList>
            <person name="Brown C.T."/>
            <person name="Hug L.A."/>
            <person name="Thomas B.C."/>
            <person name="Sharon I."/>
            <person name="Castelle C.J."/>
            <person name="Singh A."/>
            <person name="Wilkins M.J."/>
            <person name="Williams K.H."/>
            <person name="Banfield J.F."/>
        </authorList>
    </citation>
    <scope>NUCLEOTIDE SEQUENCE [LARGE SCALE GENOMIC DNA]</scope>
</reference>
<keyword evidence="1" id="KW-0472">Membrane</keyword>
<sequence>MSLSKHIRSHKLGFTLVELLIVIGILGILAAGLLAAIDPIDQVRKARDSNKRSIATEYVNALNRFYASRSSMPWGTSSQNAINITTGAATAWINTLVSAGELKTGFNSGIPTQGNAIYLIADASLQTWGCFAPEAKGGNADANSLYNSTANPPGLTGSCPSTSGTCFFCAH</sequence>
<evidence type="ECO:0000256" key="1">
    <source>
        <dbReference type="SAM" id="Phobius"/>
    </source>
</evidence>
<dbReference type="InterPro" id="IPR045584">
    <property type="entry name" value="Pilin-like"/>
</dbReference>
<dbReference type="EMBL" id="LCFD01000008">
    <property type="protein sequence ID" value="KKS86699.1"/>
    <property type="molecule type" value="Genomic_DNA"/>
</dbReference>
<dbReference type="Pfam" id="PF07963">
    <property type="entry name" value="N_methyl"/>
    <property type="match status" value="1"/>
</dbReference>
<dbReference type="STRING" id="1618446.UV61_C0008G0152"/>
<evidence type="ECO:0000313" key="2">
    <source>
        <dbReference type="EMBL" id="KKS86699.1"/>
    </source>
</evidence>
<dbReference type="AlphaFoldDB" id="A0A0G1CMG0"/>
<name>A0A0G1CMG0_9BACT</name>
<organism evidence="2 3">
    <name type="scientific">Candidatus Gottesmanbacteria bacterium GW2011_GWB1_43_11</name>
    <dbReference type="NCBI Taxonomy" id="1618446"/>
    <lineage>
        <taxon>Bacteria</taxon>
        <taxon>Candidatus Gottesmaniibacteriota</taxon>
    </lineage>
</organism>
<dbReference type="SUPFAM" id="SSF54523">
    <property type="entry name" value="Pili subunits"/>
    <property type="match status" value="1"/>
</dbReference>
<dbReference type="Gene3D" id="3.30.700.10">
    <property type="entry name" value="Glycoprotein, Type 4 Pilin"/>
    <property type="match status" value="1"/>
</dbReference>
<gene>
    <name evidence="2" type="ORF">UV61_C0008G0152</name>
</gene>
<comment type="caution">
    <text evidence="2">The sequence shown here is derived from an EMBL/GenBank/DDBJ whole genome shotgun (WGS) entry which is preliminary data.</text>
</comment>
<keyword evidence="1" id="KW-0812">Transmembrane</keyword>
<dbReference type="Proteomes" id="UP000034050">
    <property type="component" value="Unassembled WGS sequence"/>
</dbReference>
<dbReference type="InterPro" id="IPR012902">
    <property type="entry name" value="N_methyl_site"/>
</dbReference>
<accession>A0A0G1CMG0</accession>
<protein>
    <submittedName>
        <fullName evidence="2">Uncharacterized protein</fullName>
    </submittedName>
</protein>
<dbReference type="NCBIfam" id="TIGR02532">
    <property type="entry name" value="IV_pilin_GFxxxE"/>
    <property type="match status" value="1"/>
</dbReference>
<proteinExistence type="predicted"/>
<evidence type="ECO:0000313" key="3">
    <source>
        <dbReference type="Proteomes" id="UP000034050"/>
    </source>
</evidence>
<keyword evidence="1" id="KW-1133">Transmembrane helix</keyword>
<feature type="transmembrane region" description="Helical" evidence="1">
    <location>
        <begin position="12"/>
        <end position="37"/>
    </location>
</feature>